<dbReference type="Proteomes" id="UP000019376">
    <property type="component" value="Unassembled WGS sequence"/>
</dbReference>
<gene>
    <name evidence="8" type="ORF">PDE_09489</name>
</gene>
<dbReference type="PRINTS" id="PR00419">
    <property type="entry name" value="ADXRDTASE"/>
</dbReference>
<dbReference type="PANTHER" id="PTHR23023">
    <property type="entry name" value="DIMETHYLANILINE MONOOXYGENASE"/>
    <property type="match status" value="1"/>
</dbReference>
<evidence type="ECO:0000256" key="5">
    <source>
        <dbReference type="ARBA" id="ARBA00022857"/>
    </source>
</evidence>
<evidence type="ECO:0000313" key="9">
    <source>
        <dbReference type="Proteomes" id="UP000019376"/>
    </source>
</evidence>
<dbReference type="EMBL" id="KB644415">
    <property type="protein sequence ID" value="EPS34525.1"/>
    <property type="molecule type" value="Genomic_DNA"/>
</dbReference>
<dbReference type="SUPFAM" id="SSF51905">
    <property type="entry name" value="FAD/NAD(P)-binding domain"/>
    <property type="match status" value="2"/>
</dbReference>
<dbReference type="InterPro" id="IPR050346">
    <property type="entry name" value="FMO-like"/>
</dbReference>
<evidence type="ECO:0000256" key="1">
    <source>
        <dbReference type="ARBA" id="ARBA00001974"/>
    </source>
</evidence>
<keyword evidence="7" id="KW-0503">Monooxygenase</keyword>
<keyword evidence="5" id="KW-0521">NADP</keyword>
<dbReference type="InterPro" id="IPR036188">
    <property type="entry name" value="FAD/NAD-bd_sf"/>
</dbReference>
<evidence type="ECO:0000256" key="2">
    <source>
        <dbReference type="ARBA" id="ARBA00009183"/>
    </source>
</evidence>
<evidence type="ECO:0000256" key="3">
    <source>
        <dbReference type="ARBA" id="ARBA00022630"/>
    </source>
</evidence>
<proteinExistence type="inferred from homology"/>
<dbReference type="GO" id="GO:0004499">
    <property type="term" value="F:N,N-dimethylaniline monooxygenase activity"/>
    <property type="evidence" value="ECO:0007669"/>
    <property type="project" value="InterPro"/>
</dbReference>
<dbReference type="Gene3D" id="3.50.50.60">
    <property type="entry name" value="FAD/NAD(P)-binding domain"/>
    <property type="match status" value="2"/>
</dbReference>
<name>S7ZUV8_PENO1</name>
<keyword evidence="9" id="KW-1185">Reference proteome</keyword>
<evidence type="ECO:0000256" key="6">
    <source>
        <dbReference type="ARBA" id="ARBA00023002"/>
    </source>
</evidence>
<dbReference type="STRING" id="933388.S7ZUV8"/>
<accession>S7ZUV8</accession>
<evidence type="ECO:0000256" key="4">
    <source>
        <dbReference type="ARBA" id="ARBA00022827"/>
    </source>
</evidence>
<dbReference type="FunFam" id="3.50.50.60:FF:000138">
    <property type="entry name" value="Flavin-containing monooxygenase"/>
    <property type="match status" value="1"/>
</dbReference>
<evidence type="ECO:0000256" key="7">
    <source>
        <dbReference type="ARBA" id="ARBA00023033"/>
    </source>
</evidence>
<organism evidence="8 9">
    <name type="scientific">Penicillium oxalicum (strain 114-2 / CGMCC 5302)</name>
    <name type="common">Penicillium decumbens</name>
    <dbReference type="NCBI Taxonomy" id="933388"/>
    <lineage>
        <taxon>Eukaryota</taxon>
        <taxon>Fungi</taxon>
        <taxon>Dikarya</taxon>
        <taxon>Ascomycota</taxon>
        <taxon>Pezizomycotina</taxon>
        <taxon>Eurotiomycetes</taxon>
        <taxon>Eurotiomycetidae</taxon>
        <taxon>Eurotiales</taxon>
        <taxon>Aspergillaceae</taxon>
        <taxon>Penicillium</taxon>
    </lineage>
</organism>
<dbReference type="OrthoDB" id="66881at2759"/>
<protein>
    <submittedName>
        <fullName evidence="8">Uncharacterized protein</fullName>
    </submittedName>
</protein>
<dbReference type="GO" id="GO:0050660">
    <property type="term" value="F:flavin adenine dinucleotide binding"/>
    <property type="evidence" value="ECO:0007669"/>
    <property type="project" value="InterPro"/>
</dbReference>
<dbReference type="InterPro" id="IPR020946">
    <property type="entry name" value="Flavin_mOase-like"/>
</dbReference>
<dbReference type="HOGENOM" id="CLU_006909_5_0_1"/>
<comment type="similarity">
    <text evidence="2">Belongs to the FMO family.</text>
</comment>
<evidence type="ECO:0000313" key="8">
    <source>
        <dbReference type="EMBL" id="EPS34525.1"/>
    </source>
</evidence>
<keyword evidence="4" id="KW-0274">FAD</keyword>
<dbReference type="Pfam" id="PF00743">
    <property type="entry name" value="FMO-like"/>
    <property type="match status" value="2"/>
</dbReference>
<keyword evidence="3" id="KW-0285">Flavoprotein</keyword>
<sequence>MTLAHPIRRVAIIGAGPSGLAALKYLLAEQCFERIDLVEQRSAVGGAWVYTGGSTKVEAKTTVPHLNAHEPVERPTWIKGEDGSSRAIFVSPLYERLETNIPKDLMCFSGRPFPADAQLFPKHQTVQEYLEDYAEEVKSYIRFETQVVNLQLSDPTLSTWELTTTNLADGVNTTQIYDAVVVASGHFNVPFLPDVTGIRDWDRAYPGVISHSKFYDRPEHFAGKKVVVVGNSASGLDIGNQINQVSHGPVIVSQRSESYFAAPAGSAASNKVIRPEIVEFLPPAQFDRAVRFKDGHVEERIEAIVFCTGYFYSYPFLSSLQPPVLTDGWRTRHVYQQLFYTEHPTLVFPVLPQRVIPFPLAENQAAVYSRVWSQRLQLPSKTEMEAWEALQVAQKGDSKAFHLLPFPLDADYLNFLYTWAASATPRPELPHEGQGRLGTYWSDRQRRIRQIFTEIRQAFVQRGDERSSIRTLEQLGFDFDAPKVKT</sequence>
<reference evidence="8 9" key="1">
    <citation type="journal article" date="2013" name="PLoS ONE">
        <title>Genomic and secretomic analyses reveal unique features of the lignocellulolytic enzyme system of Penicillium decumbens.</title>
        <authorList>
            <person name="Liu G."/>
            <person name="Zhang L."/>
            <person name="Wei X."/>
            <person name="Zou G."/>
            <person name="Qin Y."/>
            <person name="Ma L."/>
            <person name="Li J."/>
            <person name="Zheng H."/>
            <person name="Wang S."/>
            <person name="Wang C."/>
            <person name="Xun L."/>
            <person name="Zhao G.-P."/>
            <person name="Zhou Z."/>
            <person name="Qu Y."/>
        </authorList>
    </citation>
    <scope>NUCLEOTIDE SEQUENCE [LARGE SCALE GENOMIC DNA]</scope>
    <source>
        <strain evidence="9">114-2 / CGMCC 5302</strain>
    </source>
</reference>
<dbReference type="PhylomeDB" id="S7ZUV8"/>
<dbReference type="GO" id="GO:0050661">
    <property type="term" value="F:NADP binding"/>
    <property type="evidence" value="ECO:0007669"/>
    <property type="project" value="InterPro"/>
</dbReference>
<dbReference type="AlphaFoldDB" id="S7ZUV8"/>
<comment type="cofactor">
    <cofactor evidence="1">
        <name>FAD</name>
        <dbReference type="ChEBI" id="CHEBI:57692"/>
    </cofactor>
</comment>
<dbReference type="eggNOG" id="KOG1399">
    <property type="taxonomic scope" value="Eukaryota"/>
</dbReference>
<keyword evidence="6" id="KW-0560">Oxidoreductase</keyword>